<keyword evidence="2" id="KW-1185">Reference proteome</keyword>
<dbReference type="InterPro" id="IPR010870">
    <property type="entry name" value="Porin_O/P"/>
</dbReference>
<dbReference type="AlphaFoldDB" id="A0A6B3L798"/>
<dbReference type="SUPFAM" id="SSF56935">
    <property type="entry name" value="Porins"/>
    <property type="match status" value="1"/>
</dbReference>
<evidence type="ECO:0000313" key="1">
    <source>
        <dbReference type="EMBL" id="QQL46265.1"/>
    </source>
</evidence>
<evidence type="ECO:0000313" key="2">
    <source>
        <dbReference type="Proteomes" id="UP000475117"/>
    </source>
</evidence>
<name>A0A6B3L798_9BACT</name>
<dbReference type="Gene3D" id="2.40.160.10">
    <property type="entry name" value="Porin"/>
    <property type="match status" value="1"/>
</dbReference>
<gene>
    <name evidence="1" type="ORF">G3M56_006735</name>
</gene>
<dbReference type="EMBL" id="CP066776">
    <property type="protein sequence ID" value="QQL46265.1"/>
    <property type="molecule type" value="Genomic_DNA"/>
</dbReference>
<dbReference type="KEGG" id="soa:G3M56_006735"/>
<reference evidence="1 2" key="1">
    <citation type="submission" date="2020-12" db="EMBL/GenBank/DDBJ databases">
        <title>Sulforoseuscoccus oceanibium gen. nov., sp. nov., a representative of the phylum Verrucomicrobia with special cytoplasmic membrane, and proposal of Sulforoseuscoccusaceae fam. nov.</title>
        <authorList>
            <person name="Xi F."/>
        </authorList>
    </citation>
    <scope>NUCLEOTIDE SEQUENCE [LARGE SCALE GENOMIC DNA]</scope>
    <source>
        <strain evidence="1 2">T37</strain>
    </source>
</reference>
<organism evidence="1 2">
    <name type="scientific">Sulfuriroseicoccus oceanibius</name>
    <dbReference type="NCBI Taxonomy" id="2707525"/>
    <lineage>
        <taxon>Bacteria</taxon>
        <taxon>Pseudomonadati</taxon>
        <taxon>Verrucomicrobiota</taxon>
        <taxon>Verrucomicrobiia</taxon>
        <taxon>Verrucomicrobiales</taxon>
        <taxon>Verrucomicrobiaceae</taxon>
        <taxon>Sulfuriroseicoccus</taxon>
    </lineage>
</organism>
<dbReference type="Proteomes" id="UP000475117">
    <property type="component" value="Chromosome"/>
</dbReference>
<dbReference type="RefSeq" id="WP_164361402.1">
    <property type="nucleotide sequence ID" value="NZ_CP066776.1"/>
</dbReference>
<proteinExistence type="predicted"/>
<dbReference type="Pfam" id="PF07396">
    <property type="entry name" value="Porin_O_P"/>
    <property type="match status" value="1"/>
</dbReference>
<accession>A0A6B3L798</accession>
<protein>
    <submittedName>
        <fullName evidence="1">Outer membrane beta-barrel protein</fullName>
    </submittedName>
</protein>
<sequence length="378" mass="41445">MNTNYLNVKAAAVASVALLGAFSAQAGESAKSTKAPIAPAVEETPLCEKIFKATTFKFDNDIVNEFKIIGRYQGQYHWVDANQGNEDSYETRRWRIGAQAKMFNKKLKIKNNWNIDGLDDDGDDVAFDSIDEAVASLKVTDGFTLSAGKQKPEITREYSISSKKILTIERSAIVNQLTPEKAWGVHGEFGADKVTIHGGVYASQFEGEYDEWFDTDGGAFFLGSIGYELGEKQDIRLDYTYTDQSGNAAPGAENVVSLSYDGQYGDFRLIADVIGGFGGGTDVTGVVLLPSYKVTDKLEAVGRLQYSDGDVVIQKRYERRVADKAAEDYFAAYAGLNYYVCSHNLKFMAGVEYANATGHGSDTGFDGFTYLVGARLYF</sequence>
<dbReference type="InterPro" id="IPR023614">
    <property type="entry name" value="Porin_dom_sf"/>
</dbReference>